<dbReference type="EMBL" id="KQ109653">
    <property type="protein sequence ID" value="KMS65383.1"/>
    <property type="molecule type" value="Genomic_DNA"/>
</dbReference>
<feature type="non-terminal residue" evidence="1">
    <location>
        <position position="215"/>
    </location>
</feature>
<evidence type="ECO:0000313" key="2">
    <source>
        <dbReference type="Proteomes" id="UP000035740"/>
    </source>
</evidence>
<dbReference type="Gramene" id="KMS65383">
    <property type="protein sequence ID" value="KMS65383"/>
    <property type="gene ID" value="BVRB_036540"/>
</dbReference>
<evidence type="ECO:0000313" key="1">
    <source>
        <dbReference type="EMBL" id="KMS65383.1"/>
    </source>
</evidence>
<keyword evidence="2" id="KW-1185">Reference proteome</keyword>
<sequence>IGDLLTKAYNDKTLELQRKPFFVTASVSDQIGIQIEGVSRKLQSIERIYNEIGECGKVIYEWKPIYKMYEGSVIQQNGSELECDQIIDVIQSFDADKLSGELDLGFILIWHDAGSDFWIRCKTEQLAVSIWNTIPENYPAALCSYSTGVIRRRGEHNDLLDQTIVIARTLNTVFPLGSWSKSCQRAQSWFDFKSDRHIVQVCLTEPSKESSYGTF</sequence>
<gene>
    <name evidence="1" type="ORF">BVRB_036540</name>
</gene>
<protein>
    <submittedName>
        <fullName evidence="1">Uncharacterized protein</fullName>
    </submittedName>
</protein>
<organism evidence="1 2">
    <name type="scientific">Beta vulgaris subsp. vulgaris</name>
    <name type="common">Beet</name>
    <dbReference type="NCBI Taxonomy" id="3555"/>
    <lineage>
        <taxon>Eukaryota</taxon>
        <taxon>Viridiplantae</taxon>
        <taxon>Streptophyta</taxon>
        <taxon>Embryophyta</taxon>
        <taxon>Tracheophyta</taxon>
        <taxon>Spermatophyta</taxon>
        <taxon>Magnoliopsida</taxon>
        <taxon>eudicotyledons</taxon>
        <taxon>Gunneridae</taxon>
        <taxon>Pentapetalae</taxon>
        <taxon>Caryophyllales</taxon>
        <taxon>Chenopodiaceae</taxon>
        <taxon>Betoideae</taxon>
        <taxon>Beta</taxon>
    </lineage>
</organism>
<accession>A0A0J7YQH0</accession>
<dbReference type="Proteomes" id="UP000035740">
    <property type="component" value="Unassembled WGS sequence"/>
</dbReference>
<proteinExistence type="predicted"/>
<name>A0A0J7YQH0_BETVV</name>
<feature type="non-terminal residue" evidence="1">
    <location>
        <position position="1"/>
    </location>
</feature>
<reference evidence="1 2" key="1">
    <citation type="journal article" date="2014" name="Nature">
        <title>The genome of the recently domesticated crop plant sugar beet (Beta vulgaris).</title>
        <authorList>
            <person name="Dohm J.C."/>
            <person name="Minoche A.E."/>
            <person name="Holtgrawe D."/>
            <person name="Capella-Gutierrez S."/>
            <person name="Zakrzewski F."/>
            <person name="Tafer H."/>
            <person name="Rupp O."/>
            <person name="Sorensen T.R."/>
            <person name="Stracke R."/>
            <person name="Reinhardt R."/>
            <person name="Goesmann A."/>
            <person name="Kraft T."/>
            <person name="Schulz B."/>
            <person name="Stadler P.F."/>
            <person name="Schmidt T."/>
            <person name="Gabaldon T."/>
            <person name="Lehrach H."/>
            <person name="Weisshaar B."/>
            <person name="Himmelbauer H."/>
        </authorList>
    </citation>
    <scope>NUCLEOTIDE SEQUENCE [LARGE SCALE GENOMIC DNA]</scope>
    <source>
        <tissue evidence="1">Taproot</tissue>
    </source>
</reference>
<dbReference type="AlphaFoldDB" id="A0A0J7YQH0"/>